<dbReference type="CDD" id="cd00009">
    <property type="entry name" value="AAA"/>
    <property type="match status" value="1"/>
</dbReference>
<evidence type="ECO:0000259" key="10">
    <source>
        <dbReference type="PROSITE" id="PS50110"/>
    </source>
</evidence>
<dbReference type="Pfam" id="PF00158">
    <property type="entry name" value="Sigma54_activat"/>
    <property type="match status" value="1"/>
</dbReference>
<dbReference type="InterPro" id="IPR011006">
    <property type="entry name" value="CheY-like_superfamily"/>
</dbReference>
<keyword evidence="4" id="KW-0238">DNA-binding</keyword>
<keyword evidence="2" id="KW-0067">ATP-binding</keyword>
<feature type="region of interest" description="Disordered" evidence="8">
    <location>
        <begin position="389"/>
        <end position="410"/>
    </location>
</feature>
<dbReference type="GO" id="GO:0043565">
    <property type="term" value="F:sequence-specific DNA binding"/>
    <property type="evidence" value="ECO:0007669"/>
    <property type="project" value="InterPro"/>
</dbReference>
<gene>
    <name evidence="11" type="ORF">ENV52_07215</name>
</gene>
<protein>
    <submittedName>
        <fullName evidence="11">Sigma-54-dependent Fis family transcriptional regulator</fullName>
    </submittedName>
</protein>
<keyword evidence="5" id="KW-0010">Activator</keyword>
<dbReference type="Gene3D" id="3.40.50.300">
    <property type="entry name" value="P-loop containing nucleotide triphosphate hydrolases"/>
    <property type="match status" value="1"/>
</dbReference>
<sequence length="470" mass="52253">MLAKDDGMKQRAILVIDSHRSWEEARLRLAKNFQVELAQVASADDGKDKLRERYFLAVMLAEDMPGHDPGTSLAEIKAEHPFLPVYLVSRRPTVEGAVAAMREGAQDYLAAPLSWEKLSTVLEPYLKNGRPSSQGDAQKAPPQGQERPVITQDPAMLQILRMAKSVAPTRATVLLQGESGTGKEILARHLHFHSDRAGGPFIAVHCAALPEGLLESELFGHEKGAFTGALVRKLGKFELAHNGTLLLDEISEMHPHLQAKLLRVLQENEIDRVGGRLPIPINVRMIATTNQDLAELIQKNEFREDLYYRLQVISFTLPPLRERRGDIPLLAEYFLQRYAQLFGKKNVKLTASALAALERATWPGNIRQLENAVARGVLLAEGNFVHPRDLNTNNVTEPLERAPLPSPAGDKPVTLREMEQQLIYQALDETSGNRTHAAKLLGISVRTLRNKLQEYRQMAPPGPSPRSQVA</sequence>
<evidence type="ECO:0000256" key="4">
    <source>
        <dbReference type="ARBA" id="ARBA00023125"/>
    </source>
</evidence>
<dbReference type="InterPro" id="IPR009057">
    <property type="entry name" value="Homeodomain-like_sf"/>
</dbReference>
<dbReference type="InterPro" id="IPR025943">
    <property type="entry name" value="Sigma_54_int_dom_ATP-bd_2"/>
</dbReference>
<dbReference type="InterPro" id="IPR025944">
    <property type="entry name" value="Sigma_54_int_dom_CS"/>
</dbReference>
<dbReference type="EMBL" id="DTGR01000118">
    <property type="protein sequence ID" value="HHS29472.1"/>
    <property type="molecule type" value="Genomic_DNA"/>
</dbReference>
<keyword evidence="1" id="KW-0547">Nucleotide-binding</keyword>
<evidence type="ECO:0000256" key="1">
    <source>
        <dbReference type="ARBA" id="ARBA00022741"/>
    </source>
</evidence>
<dbReference type="SMART" id="SM00382">
    <property type="entry name" value="AAA"/>
    <property type="match status" value="1"/>
</dbReference>
<dbReference type="PANTHER" id="PTHR32071:SF21">
    <property type="entry name" value="TRANSCRIPTIONAL REGULATORY PROTEIN FLGR"/>
    <property type="match status" value="1"/>
</dbReference>
<reference evidence="11" key="1">
    <citation type="journal article" date="2020" name="mSystems">
        <title>Genome- and Community-Level Interaction Insights into Carbon Utilization and Element Cycling Functions of Hydrothermarchaeota in Hydrothermal Sediment.</title>
        <authorList>
            <person name="Zhou Z."/>
            <person name="Liu Y."/>
            <person name="Xu W."/>
            <person name="Pan J."/>
            <person name="Luo Z.H."/>
            <person name="Li M."/>
        </authorList>
    </citation>
    <scope>NUCLEOTIDE SEQUENCE [LARGE SCALE GENOMIC DNA]</scope>
    <source>
        <strain evidence="11">SpSt-767</strain>
    </source>
</reference>
<dbReference type="Gene3D" id="3.40.50.2300">
    <property type="match status" value="1"/>
</dbReference>
<name>A0A7V6A3E5_9BACT</name>
<evidence type="ECO:0000256" key="7">
    <source>
        <dbReference type="PROSITE-ProRule" id="PRU00169"/>
    </source>
</evidence>
<keyword evidence="3" id="KW-0805">Transcription regulation</keyword>
<dbReference type="Pfam" id="PF02954">
    <property type="entry name" value="HTH_8"/>
    <property type="match status" value="1"/>
</dbReference>
<evidence type="ECO:0000256" key="2">
    <source>
        <dbReference type="ARBA" id="ARBA00022840"/>
    </source>
</evidence>
<evidence type="ECO:0000259" key="9">
    <source>
        <dbReference type="PROSITE" id="PS50045"/>
    </source>
</evidence>
<comment type="caution">
    <text evidence="11">The sequence shown here is derived from an EMBL/GenBank/DDBJ whole genome shotgun (WGS) entry which is preliminary data.</text>
</comment>
<dbReference type="SUPFAM" id="SSF46689">
    <property type="entry name" value="Homeodomain-like"/>
    <property type="match status" value="1"/>
</dbReference>
<dbReference type="PROSITE" id="PS50045">
    <property type="entry name" value="SIGMA54_INTERACT_4"/>
    <property type="match status" value="1"/>
</dbReference>
<dbReference type="InterPro" id="IPR027417">
    <property type="entry name" value="P-loop_NTPase"/>
</dbReference>
<dbReference type="InterPro" id="IPR002078">
    <property type="entry name" value="Sigma_54_int"/>
</dbReference>
<dbReference type="InterPro" id="IPR002197">
    <property type="entry name" value="HTH_Fis"/>
</dbReference>
<dbReference type="SUPFAM" id="SSF52172">
    <property type="entry name" value="CheY-like"/>
    <property type="match status" value="1"/>
</dbReference>
<dbReference type="FunFam" id="3.40.50.300:FF:000006">
    <property type="entry name" value="DNA-binding transcriptional regulator NtrC"/>
    <property type="match status" value="1"/>
</dbReference>
<dbReference type="InterPro" id="IPR001789">
    <property type="entry name" value="Sig_transdc_resp-reg_receiver"/>
</dbReference>
<dbReference type="PROSITE" id="PS50110">
    <property type="entry name" value="RESPONSE_REGULATORY"/>
    <property type="match status" value="1"/>
</dbReference>
<dbReference type="GO" id="GO:0006355">
    <property type="term" value="P:regulation of DNA-templated transcription"/>
    <property type="evidence" value="ECO:0007669"/>
    <property type="project" value="InterPro"/>
</dbReference>
<feature type="domain" description="Response regulatory" evidence="10">
    <location>
        <begin position="11"/>
        <end position="126"/>
    </location>
</feature>
<dbReference type="InterPro" id="IPR025662">
    <property type="entry name" value="Sigma_54_int_dom_ATP-bd_1"/>
</dbReference>
<proteinExistence type="predicted"/>
<dbReference type="PANTHER" id="PTHR32071">
    <property type="entry name" value="TRANSCRIPTIONAL REGULATORY PROTEIN"/>
    <property type="match status" value="1"/>
</dbReference>
<accession>A0A7V6A3E5</accession>
<keyword evidence="6" id="KW-0804">Transcription</keyword>
<dbReference type="Gene3D" id="1.10.10.60">
    <property type="entry name" value="Homeodomain-like"/>
    <property type="match status" value="1"/>
</dbReference>
<dbReference type="PRINTS" id="PR01590">
    <property type="entry name" value="HTHFIS"/>
</dbReference>
<dbReference type="SUPFAM" id="SSF52540">
    <property type="entry name" value="P-loop containing nucleoside triphosphate hydrolases"/>
    <property type="match status" value="1"/>
</dbReference>
<evidence type="ECO:0000256" key="6">
    <source>
        <dbReference type="ARBA" id="ARBA00023163"/>
    </source>
</evidence>
<dbReference type="PROSITE" id="PS00676">
    <property type="entry name" value="SIGMA54_INTERACT_2"/>
    <property type="match status" value="1"/>
</dbReference>
<dbReference type="Gene3D" id="1.10.8.60">
    <property type="match status" value="1"/>
</dbReference>
<evidence type="ECO:0000313" key="11">
    <source>
        <dbReference type="EMBL" id="HHS29472.1"/>
    </source>
</evidence>
<dbReference type="Pfam" id="PF25601">
    <property type="entry name" value="AAA_lid_14"/>
    <property type="match status" value="1"/>
</dbReference>
<dbReference type="InterPro" id="IPR058031">
    <property type="entry name" value="AAA_lid_NorR"/>
</dbReference>
<dbReference type="GO" id="GO:0000160">
    <property type="term" value="P:phosphorelay signal transduction system"/>
    <property type="evidence" value="ECO:0007669"/>
    <property type="project" value="InterPro"/>
</dbReference>
<feature type="region of interest" description="Disordered" evidence="8">
    <location>
        <begin position="126"/>
        <end position="149"/>
    </location>
</feature>
<evidence type="ECO:0000256" key="8">
    <source>
        <dbReference type="SAM" id="MobiDB-lite"/>
    </source>
</evidence>
<dbReference type="GO" id="GO:0005524">
    <property type="term" value="F:ATP binding"/>
    <property type="evidence" value="ECO:0007669"/>
    <property type="project" value="UniProtKB-KW"/>
</dbReference>
<evidence type="ECO:0000256" key="5">
    <source>
        <dbReference type="ARBA" id="ARBA00023159"/>
    </source>
</evidence>
<dbReference type="AlphaFoldDB" id="A0A7V6A3E5"/>
<dbReference type="PROSITE" id="PS00675">
    <property type="entry name" value="SIGMA54_INTERACT_1"/>
    <property type="match status" value="1"/>
</dbReference>
<comment type="caution">
    <text evidence="7">Lacks conserved residue(s) required for the propagation of feature annotation.</text>
</comment>
<dbReference type="PROSITE" id="PS00688">
    <property type="entry name" value="SIGMA54_INTERACT_3"/>
    <property type="match status" value="1"/>
</dbReference>
<evidence type="ECO:0000256" key="3">
    <source>
        <dbReference type="ARBA" id="ARBA00023015"/>
    </source>
</evidence>
<dbReference type="FunFam" id="1.10.8.60:FF:000014">
    <property type="entry name" value="DNA-binding transcriptional regulator NtrC"/>
    <property type="match status" value="1"/>
</dbReference>
<feature type="domain" description="Sigma-54 factor interaction" evidence="9">
    <location>
        <begin position="149"/>
        <end position="378"/>
    </location>
</feature>
<dbReference type="InterPro" id="IPR003593">
    <property type="entry name" value="AAA+_ATPase"/>
</dbReference>
<organism evidence="11">
    <name type="scientific">Desulfobacca acetoxidans</name>
    <dbReference type="NCBI Taxonomy" id="60893"/>
    <lineage>
        <taxon>Bacteria</taxon>
        <taxon>Pseudomonadati</taxon>
        <taxon>Thermodesulfobacteriota</taxon>
        <taxon>Desulfobaccia</taxon>
        <taxon>Desulfobaccales</taxon>
        <taxon>Desulfobaccaceae</taxon>
        <taxon>Desulfobacca</taxon>
    </lineage>
</organism>